<dbReference type="Proteomes" id="UP000260644">
    <property type="component" value="Unassembled WGS sequence"/>
</dbReference>
<name>A0A3E1YGJ2_9BACT</name>
<gene>
    <name evidence="2" type="ORF">DVR12_00575</name>
</gene>
<accession>A0A3E1YGJ2</accession>
<dbReference type="AlphaFoldDB" id="A0A3E1YGJ2"/>
<keyword evidence="3" id="KW-1185">Reference proteome</keyword>
<dbReference type="InterPro" id="IPR023393">
    <property type="entry name" value="START-like_dom_sf"/>
</dbReference>
<reference evidence="2 3" key="1">
    <citation type="submission" date="2018-07" db="EMBL/GenBank/DDBJ databases">
        <title>Chitinophaga K2CV101002-2 sp. nov., isolated from a monsoon evergreen broad-leaved forest soil.</title>
        <authorList>
            <person name="Lv Y."/>
        </authorList>
    </citation>
    <scope>NUCLEOTIDE SEQUENCE [LARGE SCALE GENOMIC DNA]</scope>
    <source>
        <strain evidence="2 3">GDMCC 1.1288</strain>
    </source>
</reference>
<dbReference type="Pfam" id="PF10604">
    <property type="entry name" value="Polyketide_cyc2"/>
    <property type="match status" value="1"/>
</dbReference>
<dbReference type="InterPro" id="IPR019587">
    <property type="entry name" value="Polyketide_cyclase/dehydratase"/>
</dbReference>
<proteinExistence type="predicted"/>
<protein>
    <recommendedName>
        <fullName evidence="4">Polyketide cyclase / dehydrase and lipid transport</fullName>
    </recommendedName>
</protein>
<evidence type="ECO:0000256" key="1">
    <source>
        <dbReference type="SAM" id="Phobius"/>
    </source>
</evidence>
<dbReference type="SUPFAM" id="SSF55961">
    <property type="entry name" value="Bet v1-like"/>
    <property type="match status" value="1"/>
</dbReference>
<evidence type="ECO:0000313" key="2">
    <source>
        <dbReference type="EMBL" id="RFS26320.1"/>
    </source>
</evidence>
<dbReference type="EMBL" id="QPMM01000001">
    <property type="protein sequence ID" value="RFS26320.1"/>
    <property type="molecule type" value="Genomic_DNA"/>
</dbReference>
<sequence>MQTLFIILGALVVLVLGLFIFSMFLSPSVKVERSVFVPAEASVIFPLINIVTNWELWSPWQKIDPNIKITYGEKESGPGASYSWESQNRNLGNGHMTIVESRPDNFIATHTDFMRFGVAKGFFRLEPITGGTVLTWETICEMGSNPVRKLAGLMMDKWIGGDFEKGLENIKKLAASKSEK</sequence>
<evidence type="ECO:0000313" key="3">
    <source>
        <dbReference type="Proteomes" id="UP000260644"/>
    </source>
</evidence>
<dbReference type="OrthoDB" id="9807923at2"/>
<comment type="caution">
    <text evidence="2">The sequence shown here is derived from an EMBL/GenBank/DDBJ whole genome shotgun (WGS) entry which is preliminary data.</text>
</comment>
<dbReference type="Gene3D" id="3.30.530.20">
    <property type="match status" value="1"/>
</dbReference>
<feature type="transmembrane region" description="Helical" evidence="1">
    <location>
        <begin position="6"/>
        <end position="25"/>
    </location>
</feature>
<organism evidence="2 3">
    <name type="scientific">Chitinophaga silvatica</name>
    <dbReference type="NCBI Taxonomy" id="2282649"/>
    <lineage>
        <taxon>Bacteria</taxon>
        <taxon>Pseudomonadati</taxon>
        <taxon>Bacteroidota</taxon>
        <taxon>Chitinophagia</taxon>
        <taxon>Chitinophagales</taxon>
        <taxon>Chitinophagaceae</taxon>
        <taxon>Chitinophaga</taxon>
    </lineage>
</organism>
<dbReference type="RefSeq" id="WP_116973512.1">
    <property type="nucleotide sequence ID" value="NZ_QPMM01000001.1"/>
</dbReference>
<keyword evidence="1" id="KW-0812">Transmembrane</keyword>
<keyword evidence="1" id="KW-1133">Transmembrane helix</keyword>
<dbReference type="CDD" id="cd07818">
    <property type="entry name" value="SRPBCC_1"/>
    <property type="match status" value="1"/>
</dbReference>
<evidence type="ECO:0008006" key="4">
    <source>
        <dbReference type="Google" id="ProtNLM"/>
    </source>
</evidence>
<keyword evidence="1" id="KW-0472">Membrane</keyword>